<organism evidence="7 8">
    <name type="scientific">Egicoccus halophilus</name>
    <dbReference type="NCBI Taxonomy" id="1670830"/>
    <lineage>
        <taxon>Bacteria</taxon>
        <taxon>Bacillati</taxon>
        <taxon>Actinomycetota</taxon>
        <taxon>Nitriliruptoria</taxon>
        <taxon>Egicoccales</taxon>
        <taxon>Egicoccaceae</taxon>
        <taxon>Egicoccus</taxon>
    </lineage>
</organism>
<dbReference type="InterPro" id="IPR000962">
    <property type="entry name" value="Znf_DskA_TraR"/>
</dbReference>
<keyword evidence="3" id="KW-0862">Zinc</keyword>
<dbReference type="SUPFAM" id="SSF57716">
    <property type="entry name" value="Glucocorticoid receptor-like (DNA-binding domain)"/>
    <property type="match status" value="1"/>
</dbReference>
<dbReference type="PROSITE" id="PS51128">
    <property type="entry name" value="ZF_DKSA_2"/>
    <property type="match status" value="1"/>
</dbReference>
<evidence type="ECO:0000259" key="6">
    <source>
        <dbReference type="Pfam" id="PF01258"/>
    </source>
</evidence>
<comment type="caution">
    <text evidence="7">The sequence shown here is derived from an EMBL/GenBank/DDBJ whole genome shotgun (WGS) entry which is preliminary data.</text>
</comment>
<dbReference type="RefSeq" id="WP_165403964.1">
    <property type="nucleotide sequence ID" value="NZ_BMHA01000003.1"/>
</dbReference>
<evidence type="ECO:0000256" key="1">
    <source>
        <dbReference type="ARBA" id="ARBA00022723"/>
    </source>
</evidence>
<feature type="domain" description="Zinc finger DksA/TraR C4-type" evidence="6">
    <location>
        <begin position="88"/>
        <end position="122"/>
    </location>
</feature>
<dbReference type="SUPFAM" id="SSF109635">
    <property type="entry name" value="DnaK suppressor protein DksA, alpha-hairpin domain"/>
    <property type="match status" value="1"/>
</dbReference>
<gene>
    <name evidence="7" type="ORF">GCM10011354_08670</name>
</gene>
<dbReference type="Pfam" id="PF01258">
    <property type="entry name" value="zf-dskA_traR"/>
    <property type="match status" value="1"/>
</dbReference>
<dbReference type="InterPro" id="IPR020458">
    <property type="entry name" value="Znf_DskA_TraR_CS"/>
</dbReference>
<feature type="region of interest" description="Disordered" evidence="5">
    <location>
        <begin position="41"/>
        <end position="67"/>
    </location>
</feature>
<evidence type="ECO:0000256" key="3">
    <source>
        <dbReference type="ARBA" id="ARBA00022833"/>
    </source>
</evidence>
<accession>A0A8J3ETQ0</accession>
<proteinExistence type="predicted"/>
<reference evidence="7" key="2">
    <citation type="submission" date="2020-09" db="EMBL/GenBank/DDBJ databases">
        <authorList>
            <person name="Sun Q."/>
            <person name="Zhou Y."/>
        </authorList>
    </citation>
    <scope>NUCLEOTIDE SEQUENCE</scope>
    <source>
        <strain evidence="7">CGMCC 1.14988</strain>
    </source>
</reference>
<dbReference type="PANTHER" id="PTHR33823:SF2">
    <property type="entry name" value="RNA POLYMERASE-BINDING TRANSCRIPTION FACTOR DKSA"/>
    <property type="match status" value="1"/>
</dbReference>
<dbReference type="PROSITE" id="PS01102">
    <property type="entry name" value="ZF_DKSA_1"/>
    <property type="match status" value="1"/>
</dbReference>
<dbReference type="PANTHER" id="PTHR33823">
    <property type="entry name" value="RNA POLYMERASE-BINDING TRANSCRIPTION FACTOR DKSA-RELATED"/>
    <property type="match status" value="1"/>
</dbReference>
<dbReference type="InterPro" id="IPR020460">
    <property type="entry name" value="Znf_C4-type_bac"/>
</dbReference>
<keyword evidence="1" id="KW-0479">Metal-binding</keyword>
<dbReference type="EMBL" id="BMHA01000003">
    <property type="protein sequence ID" value="GGI04353.1"/>
    <property type="molecule type" value="Genomic_DNA"/>
</dbReference>
<evidence type="ECO:0000313" key="8">
    <source>
        <dbReference type="Proteomes" id="UP000650511"/>
    </source>
</evidence>
<dbReference type="Proteomes" id="UP000650511">
    <property type="component" value="Unassembled WGS sequence"/>
</dbReference>
<evidence type="ECO:0000313" key="7">
    <source>
        <dbReference type="EMBL" id="GGI04353.1"/>
    </source>
</evidence>
<keyword evidence="8" id="KW-1185">Reference proteome</keyword>
<evidence type="ECO:0000256" key="2">
    <source>
        <dbReference type="ARBA" id="ARBA00022771"/>
    </source>
</evidence>
<name>A0A8J3ETQ0_9ACTN</name>
<dbReference type="GO" id="GO:0008270">
    <property type="term" value="F:zinc ion binding"/>
    <property type="evidence" value="ECO:0007669"/>
    <property type="project" value="UniProtKB-KW"/>
</dbReference>
<dbReference type="InterPro" id="IPR037187">
    <property type="entry name" value="DnaK_N"/>
</dbReference>
<keyword evidence="2" id="KW-0863">Zinc-finger</keyword>
<evidence type="ECO:0000256" key="4">
    <source>
        <dbReference type="PROSITE-ProRule" id="PRU00510"/>
    </source>
</evidence>
<protein>
    <recommendedName>
        <fullName evidence="6">Zinc finger DksA/TraR C4-type domain-containing protein</fullName>
    </recommendedName>
</protein>
<feature type="zinc finger region" description="dksA C4-type" evidence="4">
    <location>
        <begin position="93"/>
        <end position="117"/>
    </location>
</feature>
<reference evidence="7" key="1">
    <citation type="journal article" date="2014" name="Int. J. Syst. Evol. Microbiol.">
        <title>Complete genome sequence of Corynebacterium casei LMG S-19264T (=DSM 44701T), isolated from a smear-ripened cheese.</title>
        <authorList>
            <consortium name="US DOE Joint Genome Institute (JGI-PGF)"/>
            <person name="Walter F."/>
            <person name="Albersmeier A."/>
            <person name="Kalinowski J."/>
            <person name="Ruckert C."/>
        </authorList>
    </citation>
    <scope>NUCLEOTIDE SEQUENCE</scope>
    <source>
        <strain evidence="7">CGMCC 1.14988</strain>
    </source>
</reference>
<sequence length="125" mass="14064">MASENPYPQDQLDERRRELLAERQSLIGQVEGLDAEADVKNWREGGFDDDPADAGSASFERETAQSLSNHARRLLSQIDDALRRMDAGTYGTCERCGNEIEPARLEALPYATLCMDCKRRDETGR</sequence>
<dbReference type="Gene3D" id="1.20.120.910">
    <property type="entry name" value="DksA, coiled-coil domain"/>
    <property type="match status" value="1"/>
</dbReference>
<dbReference type="AlphaFoldDB" id="A0A8J3ETQ0"/>
<dbReference type="PRINTS" id="PR00618">
    <property type="entry name" value="DKSAZNFINGER"/>
</dbReference>
<evidence type="ECO:0000256" key="5">
    <source>
        <dbReference type="SAM" id="MobiDB-lite"/>
    </source>
</evidence>